<proteinExistence type="predicted"/>
<keyword evidence="2" id="KW-1185">Reference proteome</keyword>
<organism evidence="1 2">
    <name type="scientific">Saprolegnia diclina (strain VS20)</name>
    <dbReference type="NCBI Taxonomy" id="1156394"/>
    <lineage>
        <taxon>Eukaryota</taxon>
        <taxon>Sar</taxon>
        <taxon>Stramenopiles</taxon>
        <taxon>Oomycota</taxon>
        <taxon>Saprolegniomycetes</taxon>
        <taxon>Saprolegniales</taxon>
        <taxon>Saprolegniaceae</taxon>
        <taxon>Saprolegnia</taxon>
    </lineage>
</organism>
<sequence>MRLAYFRRDCDRADVFESSYLRCHHAQGLKVLRCFPHCRPACCPHSSYRNCGASVSVRVTGVDATSVVAYARFESVGAAHRPPTMLTALRSDVRSRTEPRGTWLLGVVVASTDGIVFEFNRKRSDGWHYDWHGSSSTRNRSQKHVLQTYLFQQSVDDHLTLVATLASSPFTIASYRRAKIVVANVPRPVPSLLSASSSSAIFASTHQLDVEYAELPRSSTQETAARLLQLFELCAQVPVTAVAPAIEARVWAEAARHVPGVRQPPALFLLRQLAPFDDAASRLETIALAVLCWFITLSSRIHDFCRRYDGSIYDNTELHEAYNRAVESLARSLDVVLATLGESTSSLSAQLPPPTVPQPSHAIGFAVFARILQTSHVARTQPLMRPDAVYGGVWAWRVATPIVRALQTPSFLDVLWSWLGACGLRLCLDGHVFSVQSRWPAWPSPPTAFALDHMPHAMHTWPHGALADYVGWSDVDGLHLDVFVWPRHPTERGHGFRTLWRRQDASLVVLLARDVLVTTAAYDPTDGATRRMANVHAESTDLHLEMIYDRVLLDECNGDM</sequence>
<gene>
    <name evidence="1" type="ORF">SDRG_09644</name>
</gene>
<dbReference type="InParanoid" id="T0RK54"/>
<protein>
    <submittedName>
        <fullName evidence="1">Uncharacterized protein</fullName>
    </submittedName>
</protein>
<dbReference type="VEuPathDB" id="FungiDB:SDRG_09644"/>
<dbReference type="Proteomes" id="UP000030762">
    <property type="component" value="Unassembled WGS sequence"/>
</dbReference>
<dbReference type="STRING" id="1156394.T0RK54"/>
<dbReference type="RefSeq" id="XP_008613813.1">
    <property type="nucleotide sequence ID" value="XM_008615591.1"/>
</dbReference>
<dbReference type="GeneID" id="19950371"/>
<dbReference type="AlphaFoldDB" id="T0RK54"/>
<dbReference type="EMBL" id="JH767162">
    <property type="protein sequence ID" value="EQC32668.1"/>
    <property type="molecule type" value="Genomic_DNA"/>
</dbReference>
<name>T0RK54_SAPDV</name>
<reference evidence="1 2" key="1">
    <citation type="submission" date="2012-04" db="EMBL/GenBank/DDBJ databases">
        <title>The Genome Sequence of Saprolegnia declina VS20.</title>
        <authorList>
            <consortium name="The Broad Institute Genome Sequencing Platform"/>
            <person name="Russ C."/>
            <person name="Nusbaum C."/>
            <person name="Tyler B."/>
            <person name="van West P."/>
            <person name="Dieguez-Uribeondo J."/>
            <person name="de Bruijn I."/>
            <person name="Tripathy S."/>
            <person name="Jiang R."/>
            <person name="Young S.K."/>
            <person name="Zeng Q."/>
            <person name="Gargeya S."/>
            <person name="Fitzgerald M."/>
            <person name="Haas B."/>
            <person name="Abouelleil A."/>
            <person name="Alvarado L."/>
            <person name="Arachchi H.M."/>
            <person name="Berlin A."/>
            <person name="Chapman S.B."/>
            <person name="Goldberg J."/>
            <person name="Griggs A."/>
            <person name="Gujja S."/>
            <person name="Hansen M."/>
            <person name="Howarth C."/>
            <person name="Imamovic A."/>
            <person name="Larimer J."/>
            <person name="McCowen C."/>
            <person name="Montmayeur A."/>
            <person name="Murphy C."/>
            <person name="Neiman D."/>
            <person name="Pearson M."/>
            <person name="Priest M."/>
            <person name="Roberts A."/>
            <person name="Saif S."/>
            <person name="Shea T."/>
            <person name="Sisk P."/>
            <person name="Sykes S."/>
            <person name="Wortman J."/>
            <person name="Nusbaum C."/>
            <person name="Birren B."/>
        </authorList>
    </citation>
    <scope>NUCLEOTIDE SEQUENCE [LARGE SCALE GENOMIC DNA]</scope>
    <source>
        <strain evidence="1 2">VS20</strain>
    </source>
</reference>
<evidence type="ECO:0000313" key="2">
    <source>
        <dbReference type="Proteomes" id="UP000030762"/>
    </source>
</evidence>
<evidence type="ECO:0000313" key="1">
    <source>
        <dbReference type="EMBL" id="EQC32668.1"/>
    </source>
</evidence>
<accession>T0RK54</accession>
<dbReference type="OrthoDB" id="72058at2759"/>